<keyword evidence="3" id="KW-0804">Transcription</keyword>
<evidence type="ECO:0000313" key="8">
    <source>
        <dbReference type="Proteomes" id="UP000183417"/>
    </source>
</evidence>
<dbReference type="Pfam" id="PF09339">
    <property type="entry name" value="HTH_IclR"/>
    <property type="match status" value="1"/>
</dbReference>
<keyword evidence="1" id="KW-0805">Transcription regulation</keyword>
<name>A0A1H3IGZ8_9BURK</name>
<keyword evidence="2 7" id="KW-0238">DNA-binding</keyword>
<dbReference type="GeneID" id="94689565"/>
<evidence type="ECO:0000313" key="6">
    <source>
        <dbReference type="EMBL" id="QPS79870.1"/>
    </source>
</evidence>
<evidence type="ECO:0000256" key="3">
    <source>
        <dbReference type="ARBA" id="ARBA00023163"/>
    </source>
</evidence>
<dbReference type="SUPFAM" id="SSF55781">
    <property type="entry name" value="GAF domain-like"/>
    <property type="match status" value="1"/>
</dbReference>
<dbReference type="InterPro" id="IPR036388">
    <property type="entry name" value="WH-like_DNA-bd_sf"/>
</dbReference>
<dbReference type="Proteomes" id="UP000183417">
    <property type="component" value="Unassembled WGS sequence"/>
</dbReference>
<dbReference type="PROSITE" id="PS51078">
    <property type="entry name" value="ICLR_ED"/>
    <property type="match status" value="1"/>
</dbReference>
<dbReference type="InterPro" id="IPR029016">
    <property type="entry name" value="GAF-like_dom_sf"/>
</dbReference>
<dbReference type="Gene3D" id="1.10.10.10">
    <property type="entry name" value="Winged helix-like DNA-binding domain superfamily/Winged helix DNA-binding domain"/>
    <property type="match status" value="1"/>
</dbReference>
<organism evidence="7 8">
    <name type="scientific">Delftia lacustris</name>
    <dbReference type="NCBI Taxonomy" id="558537"/>
    <lineage>
        <taxon>Bacteria</taxon>
        <taxon>Pseudomonadati</taxon>
        <taxon>Pseudomonadota</taxon>
        <taxon>Betaproteobacteria</taxon>
        <taxon>Burkholderiales</taxon>
        <taxon>Comamonadaceae</taxon>
        <taxon>Delftia</taxon>
    </lineage>
</organism>
<dbReference type="KEGG" id="dla:I6G47_23045"/>
<dbReference type="InterPro" id="IPR014757">
    <property type="entry name" value="Tscrpt_reg_IclR_C"/>
</dbReference>
<dbReference type="PROSITE" id="PS51077">
    <property type="entry name" value="HTH_ICLR"/>
    <property type="match status" value="1"/>
</dbReference>
<dbReference type="RefSeq" id="WP_016448668.1">
    <property type="nucleotide sequence ID" value="NZ_AP025556.1"/>
</dbReference>
<dbReference type="Proteomes" id="UP000595064">
    <property type="component" value="Chromosome"/>
</dbReference>
<dbReference type="SMART" id="SM00346">
    <property type="entry name" value="HTH_ICLR"/>
    <property type="match status" value="1"/>
</dbReference>
<evidence type="ECO:0000313" key="7">
    <source>
        <dbReference type="EMBL" id="SDY27133.1"/>
    </source>
</evidence>
<feature type="domain" description="IclR-ED" evidence="5">
    <location>
        <begin position="82"/>
        <end position="267"/>
    </location>
</feature>
<evidence type="ECO:0000259" key="5">
    <source>
        <dbReference type="PROSITE" id="PS51078"/>
    </source>
</evidence>
<dbReference type="AlphaFoldDB" id="A0A1H3IGZ8"/>
<dbReference type="EMBL" id="CP065748">
    <property type="protein sequence ID" value="QPS79870.1"/>
    <property type="molecule type" value="Genomic_DNA"/>
</dbReference>
<reference evidence="7 8" key="1">
    <citation type="submission" date="2016-10" db="EMBL/GenBank/DDBJ databases">
        <authorList>
            <person name="de Groot N.N."/>
        </authorList>
    </citation>
    <scope>NUCLEOTIDE SEQUENCE [LARGE SCALE GENOMIC DNA]</scope>
    <source>
        <strain evidence="7 8">LMG 24775</strain>
    </source>
</reference>
<evidence type="ECO:0000313" key="9">
    <source>
        <dbReference type="Proteomes" id="UP000595064"/>
    </source>
</evidence>
<evidence type="ECO:0000256" key="2">
    <source>
        <dbReference type="ARBA" id="ARBA00023125"/>
    </source>
</evidence>
<sequence length="268" mass="29313">MPPSSLPSAPPGDEDRNFIVALARGLDVLSCFRSGEKLLGNQDIARRCGLPKSTVSRLTHTLTTLGYLIHVPEEGKYRLGTATLALGSAMLSRLDVRQIARPLMRKLAAATDAEVALATRDRHNMVYIEHCPSARFMHRDLDMGSRIPLATTAVGRAWLAASPASERQRALDYLQSHAPEQWAAAQAQLPLWPEAGNQPQPWLSRSFGDWQPEVNAIALAFSPGRGLPLMAVSLGGPSRFVTADALRQDGVPALQRMVRRLQQDIDRA</sequence>
<dbReference type="SUPFAM" id="SSF46785">
    <property type="entry name" value="Winged helix' DNA-binding domain"/>
    <property type="match status" value="1"/>
</dbReference>
<dbReference type="PANTHER" id="PTHR30136">
    <property type="entry name" value="HELIX-TURN-HELIX TRANSCRIPTIONAL REGULATOR, ICLR FAMILY"/>
    <property type="match status" value="1"/>
</dbReference>
<dbReference type="GO" id="GO:0045892">
    <property type="term" value="P:negative regulation of DNA-templated transcription"/>
    <property type="evidence" value="ECO:0007669"/>
    <property type="project" value="TreeGrafter"/>
</dbReference>
<reference evidence="6 9" key="2">
    <citation type="submission" date="2020-12" db="EMBL/GenBank/DDBJ databases">
        <title>FDA dAtabase for Regulatory Grade micrObial Sequences (FDA-ARGOS): Supporting development and validation of Infectious Disease Dx tests.</title>
        <authorList>
            <person name="Sproer C."/>
            <person name="Gronow S."/>
            <person name="Severitt S."/>
            <person name="Schroder I."/>
            <person name="Tallon L."/>
            <person name="Sadzewicz L."/>
            <person name="Zhao X."/>
            <person name="Boylan J."/>
            <person name="Ott S."/>
            <person name="Bowen H."/>
            <person name="Vavikolanu K."/>
            <person name="Mehta A."/>
            <person name="Aluvathingal J."/>
            <person name="Nadendla S."/>
            <person name="Lowell S."/>
            <person name="Myers T."/>
            <person name="Yan Y."/>
            <person name="Sichtig H."/>
        </authorList>
    </citation>
    <scope>NUCLEOTIDE SEQUENCE [LARGE SCALE GENOMIC DNA]</scope>
    <source>
        <strain evidence="6 9">FDAARGOS_890</strain>
    </source>
</reference>
<dbReference type="InterPro" id="IPR050707">
    <property type="entry name" value="HTH_MetabolicPath_Reg"/>
</dbReference>
<dbReference type="GO" id="GO:0003677">
    <property type="term" value="F:DNA binding"/>
    <property type="evidence" value="ECO:0007669"/>
    <property type="project" value="UniProtKB-KW"/>
</dbReference>
<dbReference type="EMBL" id="FNPE01000003">
    <property type="protein sequence ID" value="SDY27133.1"/>
    <property type="molecule type" value="Genomic_DNA"/>
</dbReference>
<accession>A0A1H3IGZ8</accession>
<evidence type="ECO:0000256" key="1">
    <source>
        <dbReference type="ARBA" id="ARBA00023015"/>
    </source>
</evidence>
<dbReference type="GO" id="GO:0003700">
    <property type="term" value="F:DNA-binding transcription factor activity"/>
    <property type="evidence" value="ECO:0007669"/>
    <property type="project" value="TreeGrafter"/>
</dbReference>
<dbReference type="InterPro" id="IPR005471">
    <property type="entry name" value="Tscrpt_reg_IclR_N"/>
</dbReference>
<dbReference type="Pfam" id="PF01614">
    <property type="entry name" value="IclR_C"/>
    <property type="match status" value="1"/>
</dbReference>
<evidence type="ECO:0000259" key="4">
    <source>
        <dbReference type="PROSITE" id="PS51077"/>
    </source>
</evidence>
<feature type="domain" description="HTH iclR-type" evidence="4">
    <location>
        <begin position="19"/>
        <end position="81"/>
    </location>
</feature>
<dbReference type="Gene3D" id="3.30.450.40">
    <property type="match status" value="1"/>
</dbReference>
<protein>
    <submittedName>
        <fullName evidence="7">DNA-binding transcriptional regulator, IclR family</fullName>
    </submittedName>
    <submittedName>
        <fullName evidence="6">IclR family transcriptional regulator</fullName>
    </submittedName>
</protein>
<dbReference type="InterPro" id="IPR036390">
    <property type="entry name" value="WH_DNA-bd_sf"/>
</dbReference>
<gene>
    <name evidence="6" type="ORF">I6G47_23045</name>
    <name evidence="7" type="ORF">SAMN05421547_103328</name>
</gene>
<keyword evidence="9" id="KW-1185">Reference proteome</keyword>
<proteinExistence type="predicted"/>
<dbReference type="PANTHER" id="PTHR30136:SF33">
    <property type="entry name" value="TRANSCRIPTIONAL REGULATORY PROTEIN"/>
    <property type="match status" value="1"/>
</dbReference>